<dbReference type="InterPro" id="IPR000182">
    <property type="entry name" value="GNAT_dom"/>
</dbReference>
<dbReference type="CDD" id="cd04301">
    <property type="entry name" value="NAT_SF"/>
    <property type="match status" value="1"/>
</dbReference>
<evidence type="ECO:0000259" key="1">
    <source>
        <dbReference type="PROSITE" id="PS51186"/>
    </source>
</evidence>
<comment type="caution">
    <text evidence="2">The sequence shown here is derived from an EMBL/GenBank/DDBJ whole genome shotgun (WGS) entry which is preliminary data.</text>
</comment>
<dbReference type="SUPFAM" id="SSF55729">
    <property type="entry name" value="Acyl-CoA N-acyltransferases (Nat)"/>
    <property type="match status" value="1"/>
</dbReference>
<gene>
    <name evidence="2" type="ORF">OXPF_07460</name>
</gene>
<dbReference type="Pfam" id="PF13527">
    <property type="entry name" value="Acetyltransf_9"/>
    <property type="match status" value="1"/>
</dbReference>
<keyword evidence="3" id="KW-1185">Reference proteome</keyword>
<evidence type="ECO:0000313" key="2">
    <source>
        <dbReference type="EMBL" id="KPU45513.1"/>
    </source>
</evidence>
<dbReference type="PROSITE" id="PS51186">
    <property type="entry name" value="GNAT"/>
    <property type="match status" value="1"/>
</dbReference>
<dbReference type="GO" id="GO:0016747">
    <property type="term" value="F:acyltransferase activity, transferring groups other than amino-acyl groups"/>
    <property type="evidence" value="ECO:0007669"/>
    <property type="project" value="InterPro"/>
</dbReference>
<name>A0A0P8WCM9_9CLOT</name>
<dbReference type="RefSeq" id="WP_054873861.1">
    <property type="nucleotide sequence ID" value="NZ_LKET01000021.1"/>
</dbReference>
<sequence>MIIRQEQPADYTGVYELVKKSFATSTNEGEWDYLNEVRKKDIFIPELSLVAENEDGRLIGQIVLYKMEFASSDNVYTELLLSPLSVHPEFFRRRIARAMMKESFRIAKEMGYKAIFLCGEPSFYRKFQFKPTYEFKIFHVVDENKNAEWCMALELTPCALADKSGIINIQ</sequence>
<dbReference type="OrthoDB" id="9797178at2"/>
<feature type="domain" description="N-acetyltransferase" evidence="1">
    <location>
        <begin position="1"/>
        <end position="156"/>
    </location>
</feature>
<dbReference type="Proteomes" id="UP000050326">
    <property type="component" value="Unassembled WGS sequence"/>
</dbReference>
<reference evidence="2 3" key="1">
    <citation type="submission" date="2015-09" db="EMBL/GenBank/DDBJ databases">
        <title>Genome sequence of Oxobacter pfennigii DSM 3222.</title>
        <authorList>
            <person name="Poehlein A."/>
            <person name="Bengelsdorf F.R."/>
            <person name="Schiel-Bengelsdorf B."/>
            <person name="Duerre P."/>
            <person name="Daniel R."/>
        </authorList>
    </citation>
    <scope>NUCLEOTIDE SEQUENCE [LARGE SCALE GENOMIC DNA]</scope>
    <source>
        <strain evidence="2 3">DSM 3222</strain>
    </source>
</reference>
<proteinExistence type="predicted"/>
<dbReference type="STRING" id="36849.OXPF_07460"/>
<keyword evidence="2" id="KW-0808">Transferase</keyword>
<dbReference type="AlphaFoldDB" id="A0A0P8WCM9"/>
<evidence type="ECO:0000313" key="3">
    <source>
        <dbReference type="Proteomes" id="UP000050326"/>
    </source>
</evidence>
<dbReference type="EMBL" id="LKET01000021">
    <property type="protein sequence ID" value="KPU45513.1"/>
    <property type="molecule type" value="Genomic_DNA"/>
</dbReference>
<dbReference type="InterPro" id="IPR016181">
    <property type="entry name" value="Acyl_CoA_acyltransferase"/>
</dbReference>
<protein>
    <submittedName>
        <fullName evidence="2">Acetyltransferase (GNAT) family protein</fullName>
    </submittedName>
</protein>
<dbReference type="Gene3D" id="3.40.630.30">
    <property type="match status" value="1"/>
</dbReference>
<accession>A0A0P8WCM9</accession>
<organism evidence="2 3">
    <name type="scientific">Oxobacter pfennigii</name>
    <dbReference type="NCBI Taxonomy" id="36849"/>
    <lineage>
        <taxon>Bacteria</taxon>
        <taxon>Bacillati</taxon>
        <taxon>Bacillota</taxon>
        <taxon>Clostridia</taxon>
        <taxon>Eubacteriales</taxon>
        <taxon>Clostridiaceae</taxon>
        <taxon>Oxobacter</taxon>
    </lineage>
</organism>